<sequence length="72" mass="8070">MVYVKSLRGCSYYQSPTMLSDKIERCWFQSNLCAEVVALLEIWAEQSRKTNVLELNTIVTSLIGDGIVGARA</sequence>
<keyword evidence="2" id="KW-1185">Reference proteome</keyword>
<dbReference type="AlphaFoldDB" id="A0A9D4DZ24"/>
<comment type="caution">
    <text evidence="1">The sequence shown here is derived from an EMBL/GenBank/DDBJ whole genome shotgun (WGS) entry which is preliminary data.</text>
</comment>
<gene>
    <name evidence="1" type="ORF">DPMN_172017</name>
</gene>
<proteinExistence type="predicted"/>
<dbReference type="Proteomes" id="UP000828390">
    <property type="component" value="Unassembled WGS sequence"/>
</dbReference>
<reference evidence="1" key="2">
    <citation type="submission" date="2020-11" db="EMBL/GenBank/DDBJ databases">
        <authorList>
            <person name="McCartney M.A."/>
            <person name="Auch B."/>
            <person name="Kono T."/>
            <person name="Mallez S."/>
            <person name="Becker A."/>
            <person name="Gohl D.M."/>
            <person name="Silverstein K.A.T."/>
            <person name="Koren S."/>
            <person name="Bechman K.B."/>
            <person name="Herman A."/>
            <person name="Abrahante J.E."/>
            <person name="Garbe J."/>
        </authorList>
    </citation>
    <scope>NUCLEOTIDE SEQUENCE</scope>
    <source>
        <strain evidence="1">Duluth1</strain>
        <tissue evidence="1">Whole animal</tissue>
    </source>
</reference>
<protein>
    <submittedName>
        <fullName evidence="1">Uncharacterized protein</fullName>
    </submittedName>
</protein>
<name>A0A9D4DZ24_DREPO</name>
<evidence type="ECO:0000313" key="2">
    <source>
        <dbReference type="Proteomes" id="UP000828390"/>
    </source>
</evidence>
<accession>A0A9D4DZ24</accession>
<evidence type="ECO:0000313" key="1">
    <source>
        <dbReference type="EMBL" id="KAH3770724.1"/>
    </source>
</evidence>
<organism evidence="1 2">
    <name type="scientific">Dreissena polymorpha</name>
    <name type="common">Zebra mussel</name>
    <name type="synonym">Mytilus polymorpha</name>
    <dbReference type="NCBI Taxonomy" id="45954"/>
    <lineage>
        <taxon>Eukaryota</taxon>
        <taxon>Metazoa</taxon>
        <taxon>Spiralia</taxon>
        <taxon>Lophotrochozoa</taxon>
        <taxon>Mollusca</taxon>
        <taxon>Bivalvia</taxon>
        <taxon>Autobranchia</taxon>
        <taxon>Heteroconchia</taxon>
        <taxon>Euheterodonta</taxon>
        <taxon>Imparidentia</taxon>
        <taxon>Neoheterodontei</taxon>
        <taxon>Myida</taxon>
        <taxon>Dreissenoidea</taxon>
        <taxon>Dreissenidae</taxon>
        <taxon>Dreissena</taxon>
    </lineage>
</organism>
<reference evidence="1" key="1">
    <citation type="journal article" date="2019" name="bioRxiv">
        <title>The Genome of the Zebra Mussel, Dreissena polymorpha: A Resource for Invasive Species Research.</title>
        <authorList>
            <person name="McCartney M.A."/>
            <person name="Auch B."/>
            <person name="Kono T."/>
            <person name="Mallez S."/>
            <person name="Zhang Y."/>
            <person name="Obille A."/>
            <person name="Becker A."/>
            <person name="Abrahante J.E."/>
            <person name="Garbe J."/>
            <person name="Badalamenti J.P."/>
            <person name="Herman A."/>
            <person name="Mangelson H."/>
            <person name="Liachko I."/>
            <person name="Sullivan S."/>
            <person name="Sone E.D."/>
            <person name="Koren S."/>
            <person name="Silverstein K.A.T."/>
            <person name="Beckman K.B."/>
            <person name="Gohl D.M."/>
        </authorList>
    </citation>
    <scope>NUCLEOTIDE SEQUENCE</scope>
    <source>
        <strain evidence="1">Duluth1</strain>
        <tissue evidence="1">Whole animal</tissue>
    </source>
</reference>
<dbReference type="EMBL" id="JAIWYP010000009">
    <property type="protein sequence ID" value="KAH3770724.1"/>
    <property type="molecule type" value="Genomic_DNA"/>
</dbReference>